<keyword evidence="3" id="KW-1185">Reference proteome</keyword>
<dbReference type="Proteomes" id="UP000299102">
    <property type="component" value="Unassembled WGS sequence"/>
</dbReference>
<evidence type="ECO:0000313" key="3">
    <source>
        <dbReference type="Proteomes" id="UP000299102"/>
    </source>
</evidence>
<feature type="compositionally biased region" description="Basic and acidic residues" evidence="1">
    <location>
        <begin position="76"/>
        <end position="89"/>
    </location>
</feature>
<accession>A0A4C1Y6S5</accession>
<dbReference type="OrthoDB" id="412981at2759"/>
<reference evidence="2 3" key="1">
    <citation type="journal article" date="2019" name="Commun. Biol.">
        <title>The bagworm genome reveals a unique fibroin gene that provides high tensile strength.</title>
        <authorList>
            <person name="Kono N."/>
            <person name="Nakamura H."/>
            <person name="Ohtoshi R."/>
            <person name="Tomita M."/>
            <person name="Numata K."/>
            <person name="Arakawa K."/>
        </authorList>
    </citation>
    <scope>NUCLEOTIDE SEQUENCE [LARGE SCALE GENOMIC DNA]</scope>
</reference>
<evidence type="ECO:0000313" key="2">
    <source>
        <dbReference type="EMBL" id="GBP70614.1"/>
    </source>
</evidence>
<dbReference type="EMBL" id="BGZK01001081">
    <property type="protein sequence ID" value="GBP70614.1"/>
    <property type="molecule type" value="Genomic_DNA"/>
</dbReference>
<gene>
    <name evidence="2" type="ORF">EVAR_98194_1</name>
</gene>
<dbReference type="AlphaFoldDB" id="A0A4C1Y6S5"/>
<protein>
    <submittedName>
        <fullName evidence="2">Uncharacterized protein</fullName>
    </submittedName>
</protein>
<evidence type="ECO:0000256" key="1">
    <source>
        <dbReference type="SAM" id="MobiDB-lite"/>
    </source>
</evidence>
<feature type="region of interest" description="Disordered" evidence="1">
    <location>
        <begin position="76"/>
        <end position="103"/>
    </location>
</feature>
<organism evidence="2 3">
    <name type="scientific">Eumeta variegata</name>
    <name type="common">Bagworm moth</name>
    <name type="synonym">Eumeta japonica</name>
    <dbReference type="NCBI Taxonomy" id="151549"/>
    <lineage>
        <taxon>Eukaryota</taxon>
        <taxon>Metazoa</taxon>
        <taxon>Ecdysozoa</taxon>
        <taxon>Arthropoda</taxon>
        <taxon>Hexapoda</taxon>
        <taxon>Insecta</taxon>
        <taxon>Pterygota</taxon>
        <taxon>Neoptera</taxon>
        <taxon>Endopterygota</taxon>
        <taxon>Lepidoptera</taxon>
        <taxon>Glossata</taxon>
        <taxon>Ditrysia</taxon>
        <taxon>Tineoidea</taxon>
        <taxon>Psychidae</taxon>
        <taxon>Oiketicinae</taxon>
        <taxon>Eumeta</taxon>
    </lineage>
</organism>
<sequence length="103" mass="11809">MSSTRAELRGACCAQFSDRTYHSEPKLLYIRATSVLGSRTQHQHEELTQHNTCRMYDIADQGPHEFLRNIALMHERSPSARPLPREHLKTPPSNLRVRSGQLS</sequence>
<comment type="caution">
    <text evidence="2">The sequence shown here is derived from an EMBL/GenBank/DDBJ whole genome shotgun (WGS) entry which is preliminary data.</text>
</comment>
<proteinExistence type="predicted"/>
<name>A0A4C1Y6S5_EUMVA</name>